<gene>
    <name evidence="1" type="ORF">MILVUS5_LOCUS11292</name>
</gene>
<protein>
    <submittedName>
        <fullName evidence="1">Uncharacterized protein</fullName>
    </submittedName>
</protein>
<comment type="caution">
    <text evidence="1">The sequence shown here is derived from an EMBL/GenBank/DDBJ whole genome shotgun (WGS) entry which is preliminary data.</text>
</comment>
<dbReference type="EMBL" id="CASHSV030000024">
    <property type="protein sequence ID" value="CAJ2641696.1"/>
    <property type="molecule type" value="Genomic_DNA"/>
</dbReference>
<keyword evidence="2" id="KW-1185">Reference proteome</keyword>
<reference evidence="1" key="1">
    <citation type="submission" date="2023-10" db="EMBL/GenBank/DDBJ databases">
        <authorList>
            <person name="Rodriguez Cubillos JULIANA M."/>
            <person name="De Vega J."/>
        </authorList>
    </citation>
    <scope>NUCLEOTIDE SEQUENCE</scope>
</reference>
<sequence length="726" mass="80954">MSIVQGNFLLSSSCDQKMISMDEELWFMIEKRAQEIICIVQPNVVSEANRKKIIDFVQRQIGGYNGGEAFVFGSVPLKTYLPDGDIDLTVLSHESVEEDMPQAVCNLIGSGENLEYEVKDIQHVRAQVQVVKCTVKNIAVDISFNQMGGLYALRFLEQVDELVGKNHIFKRSIILVKAWCYYESRILGAYHGLLSTYAVEILVLYIINCFHSTLRGPLEVLYRFLDYYSTFDWEKNYVTIDGPQALSSLPEIVEKPECDRGGLLLSKELLKNYRDMCSVPKASETFPREFSIKFMNILDPLKYDNNLGRSVNRGNLYRIKFALKLGARKLKEILKLPGQSIGGALEVFFMNTLNRNGKGLRADINVPVPAFGTGKSEEPVLVGDCDGYYGGLEYVQLYRNHAMPLVAHPSSPSTPFSSIPYDADFLALQYWYMYYYRSANIYAQSHAFSPPNAPPPPPPPPPPTFGLEDIGKSRGTGTYIPDLTQSTYWNVRARGFKPRRFSHGNNGHGNDQNNNNNNESPKSSERKKIEEVLPETNMDDNSNNNNSESFELSNEDFPILETIGNTSSSTFKKSEQDHNSAPLIDLSLGTKDQKGDSSVSYSQGAAPVVPKTNMDDNNYSNNSKSFELSNEYFPILQSIGNTSFSSSKKSKQDQNSASLTELSLGTKDQKRGSSHQNSASLTELRLETKVQKGDSSVSSSQGAAVVVPSLAVEAKGKCTRIKEKMN</sequence>
<accession>A0ACB0JBS3</accession>
<evidence type="ECO:0000313" key="2">
    <source>
        <dbReference type="Proteomes" id="UP001177021"/>
    </source>
</evidence>
<dbReference type="Proteomes" id="UP001177021">
    <property type="component" value="Unassembled WGS sequence"/>
</dbReference>
<evidence type="ECO:0000313" key="1">
    <source>
        <dbReference type="EMBL" id="CAJ2641696.1"/>
    </source>
</evidence>
<organism evidence="1 2">
    <name type="scientific">Trifolium pratense</name>
    <name type="common">Red clover</name>
    <dbReference type="NCBI Taxonomy" id="57577"/>
    <lineage>
        <taxon>Eukaryota</taxon>
        <taxon>Viridiplantae</taxon>
        <taxon>Streptophyta</taxon>
        <taxon>Embryophyta</taxon>
        <taxon>Tracheophyta</taxon>
        <taxon>Spermatophyta</taxon>
        <taxon>Magnoliopsida</taxon>
        <taxon>eudicotyledons</taxon>
        <taxon>Gunneridae</taxon>
        <taxon>Pentapetalae</taxon>
        <taxon>rosids</taxon>
        <taxon>fabids</taxon>
        <taxon>Fabales</taxon>
        <taxon>Fabaceae</taxon>
        <taxon>Papilionoideae</taxon>
        <taxon>50 kb inversion clade</taxon>
        <taxon>NPAAA clade</taxon>
        <taxon>Hologalegina</taxon>
        <taxon>IRL clade</taxon>
        <taxon>Trifolieae</taxon>
        <taxon>Trifolium</taxon>
    </lineage>
</organism>
<name>A0ACB0JBS3_TRIPR</name>
<proteinExistence type="predicted"/>